<keyword evidence="1" id="KW-0812">Transmembrane</keyword>
<proteinExistence type="predicted"/>
<keyword evidence="1" id="KW-1133">Transmembrane helix</keyword>
<feature type="transmembrane region" description="Helical" evidence="1">
    <location>
        <begin position="6"/>
        <end position="25"/>
    </location>
</feature>
<evidence type="ECO:0000313" key="2">
    <source>
        <dbReference type="EMBL" id="GAA0878775.1"/>
    </source>
</evidence>
<dbReference type="RefSeq" id="WP_343850488.1">
    <property type="nucleotide sequence ID" value="NZ_BAAAFI010000007.1"/>
</dbReference>
<dbReference type="Pfam" id="PF10604">
    <property type="entry name" value="Polyketide_cyc2"/>
    <property type="match status" value="1"/>
</dbReference>
<sequence length="179" mass="20439">MKILKILGIIVLILIGVPLIVALFVPTDYGASRAIVIDRPLDEVYDFAKYLKNQNQYGKWNLMDPEMEHYYEGEDGTVGFVSGWKSDNPEVGHGEQEIIAMQEGKRIDFELRFFDPFESTDKAYMTFSEIDAGQTEVAWGFDGKMAYPMNLMVPMMGMEEMIGNDFQTGLDNLKRLLEK</sequence>
<dbReference type="Gene3D" id="3.30.530.20">
    <property type="match status" value="1"/>
</dbReference>
<gene>
    <name evidence="2" type="ORF">GCM10009119_17430</name>
</gene>
<keyword evidence="3" id="KW-1185">Reference proteome</keyword>
<dbReference type="EMBL" id="BAAAFI010000007">
    <property type="protein sequence ID" value="GAA0878775.1"/>
    <property type="molecule type" value="Genomic_DNA"/>
</dbReference>
<evidence type="ECO:0000313" key="3">
    <source>
        <dbReference type="Proteomes" id="UP001500469"/>
    </source>
</evidence>
<reference evidence="3" key="1">
    <citation type="journal article" date="2019" name="Int. J. Syst. Evol. Microbiol.">
        <title>The Global Catalogue of Microorganisms (GCM) 10K type strain sequencing project: providing services to taxonomists for standard genome sequencing and annotation.</title>
        <authorList>
            <consortium name="The Broad Institute Genomics Platform"/>
            <consortium name="The Broad Institute Genome Sequencing Center for Infectious Disease"/>
            <person name="Wu L."/>
            <person name="Ma J."/>
        </authorList>
    </citation>
    <scope>NUCLEOTIDE SEQUENCE [LARGE SCALE GENOMIC DNA]</scope>
    <source>
        <strain evidence="3">JCM 16112</strain>
    </source>
</reference>
<dbReference type="SUPFAM" id="SSF55961">
    <property type="entry name" value="Bet v1-like"/>
    <property type="match status" value="1"/>
</dbReference>
<evidence type="ECO:0008006" key="4">
    <source>
        <dbReference type="Google" id="ProtNLM"/>
    </source>
</evidence>
<dbReference type="InterPro" id="IPR023393">
    <property type="entry name" value="START-like_dom_sf"/>
</dbReference>
<evidence type="ECO:0000256" key="1">
    <source>
        <dbReference type="SAM" id="Phobius"/>
    </source>
</evidence>
<accession>A0ABP3YDE4</accession>
<dbReference type="InterPro" id="IPR019587">
    <property type="entry name" value="Polyketide_cyclase/dehydratase"/>
</dbReference>
<protein>
    <recommendedName>
        <fullName evidence="4">Polyketide cyclase/dehydrase/lipid transport protein</fullName>
    </recommendedName>
</protein>
<name>A0ABP3YDE4_9BACT</name>
<keyword evidence="1" id="KW-0472">Membrane</keyword>
<dbReference type="CDD" id="cd07818">
    <property type="entry name" value="SRPBCC_1"/>
    <property type="match status" value="1"/>
</dbReference>
<comment type="caution">
    <text evidence="2">The sequence shown here is derived from an EMBL/GenBank/DDBJ whole genome shotgun (WGS) entry which is preliminary data.</text>
</comment>
<organism evidence="2 3">
    <name type="scientific">Algoriphagus jejuensis</name>
    <dbReference type="NCBI Taxonomy" id="419934"/>
    <lineage>
        <taxon>Bacteria</taxon>
        <taxon>Pseudomonadati</taxon>
        <taxon>Bacteroidota</taxon>
        <taxon>Cytophagia</taxon>
        <taxon>Cytophagales</taxon>
        <taxon>Cyclobacteriaceae</taxon>
        <taxon>Algoriphagus</taxon>
    </lineage>
</organism>
<dbReference type="Proteomes" id="UP001500469">
    <property type="component" value="Unassembled WGS sequence"/>
</dbReference>